<dbReference type="GO" id="GO:0005634">
    <property type="term" value="C:nucleus"/>
    <property type="evidence" value="ECO:0007669"/>
    <property type="project" value="TreeGrafter"/>
</dbReference>
<name>A0A0R3WRP1_HYDTA</name>
<evidence type="ECO:0000313" key="8">
    <source>
        <dbReference type="WBParaSite" id="TTAC_0000343101-mRNA-1"/>
    </source>
</evidence>
<dbReference type="GO" id="GO:0016787">
    <property type="term" value="F:hydrolase activity"/>
    <property type="evidence" value="ECO:0007669"/>
    <property type="project" value="UniProtKB-KW"/>
</dbReference>
<evidence type="ECO:0000313" key="6">
    <source>
        <dbReference type="EMBL" id="VDM22583.1"/>
    </source>
</evidence>
<dbReference type="WBParaSite" id="TTAC_0000343101-mRNA-1">
    <property type="protein sequence ID" value="TTAC_0000343101-mRNA-1"/>
    <property type="gene ID" value="TTAC_0000343101"/>
</dbReference>
<keyword evidence="2" id="KW-0378">Hydrolase</keyword>
<evidence type="ECO:0000259" key="5">
    <source>
        <dbReference type="SMART" id="SM01142"/>
    </source>
</evidence>
<dbReference type="GO" id="GO:0005524">
    <property type="term" value="F:ATP binding"/>
    <property type="evidence" value="ECO:0007669"/>
    <property type="project" value="UniProtKB-KW"/>
</dbReference>
<dbReference type="Pfam" id="PF13234">
    <property type="entry name" value="MTR4_beta-barrel"/>
    <property type="match status" value="1"/>
</dbReference>
<keyword evidence="4" id="KW-0067">ATP-binding</keyword>
<evidence type="ECO:0000313" key="7">
    <source>
        <dbReference type="Proteomes" id="UP000274429"/>
    </source>
</evidence>
<dbReference type="InterPro" id="IPR025696">
    <property type="entry name" value="Beta-barrel_MTR4"/>
</dbReference>
<dbReference type="Pfam" id="PF08148">
    <property type="entry name" value="DSHCT"/>
    <property type="match status" value="1"/>
</dbReference>
<organism evidence="8">
    <name type="scientific">Hydatigena taeniaeformis</name>
    <name type="common">Feline tapeworm</name>
    <name type="synonym">Taenia taeniaeformis</name>
    <dbReference type="NCBI Taxonomy" id="6205"/>
    <lineage>
        <taxon>Eukaryota</taxon>
        <taxon>Metazoa</taxon>
        <taxon>Spiralia</taxon>
        <taxon>Lophotrochozoa</taxon>
        <taxon>Platyhelminthes</taxon>
        <taxon>Cestoda</taxon>
        <taxon>Eucestoda</taxon>
        <taxon>Cyclophyllidea</taxon>
        <taxon>Taeniidae</taxon>
        <taxon>Hydatigera</taxon>
    </lineage>
</organism>
<accession>A0A0R3WRP1</accession>
<dbReference type="STRING" id="6205.A0A0R3WRP1"/>
<dbReference type="InterPro" id="IPR012961">
    <property type="entry name" value="Ski2/MTR4_C"/>
</dbReference>
<proteinExistence type="predicted"/>
<dbReference type="Gene3D" id="1.10.3380.30">
    <property type="match status" value="1"/>
</dbReference>
<sequence>MVDVLVRVVTSNPDCVTIEPSPPALTSFKPVGEFDLLVRDEGTIVETAEPRSKKRRRSLKGISKAPEQNQKPIDSVYAAIIASVPLDCLREMSLVCLNFSCIDGANVKDPAALVEKVAKLPSSMRLHFWEGIHRAKSKLGGQLPLIDPVKDMGVKDSRLVTCLNNIHLLQARIMLNPLYNRKDLDYLLHTHKRRIGKYLELRAAHDELRQKESLLQLDELHSRKRVLRRLGFSTEDDVIHLKGRIACEISSGDELMLTELLLDGFFSNLSAEQIAGALSCFVTEKGSTKVPPKLRPDMEAALSVIRSKARYLATVAEESRVRPGPMALTPGGAIKGDGNIFAEGGQSAVDDYVAKFSGEMMEVVRSWAQGVSFAELCQMTPLFEGNVIRCLRRLEELLRQMHEAAKVAGNADLENKFVKGELML</sequence>
<dbReference type="SMART" id="SM01142">
    <property type="entry name" value="DSHCT"/>
    <property type="match status" value="1"/>
</dbReference>
<keyword evidence="3" id="KW-0347">Helicase</keyword>
<evidence type="ECO:0000256" key="1">
    <source>
        <dbReference type="ARBA" id="ARBA00022741"/>
    </source>
</evidence>
<reference evidence="6 7" key="2">
    <citation type="submission" date="2018-11" db="EMBL/GenBank/DDBJ databases">
        <authorList>
            <consortium name="Pathogen Informatics"/>
        </authorList>
    </citation>
    <scope>NUCLEOTIDE SEQUENCE [LARGE SCALE GENOMIC DNA]</scope>
</reference>
<dbReference type="AlphaFoldDB" id="A0A0R3WRP1"/>
<dbReference type="EMBL" id="UYWX01002398">
    <property type="protein sequence ID" value="VDM22583.1"/>
    <property type="molecule type" value="Genomic_DNA"/>
</dbReference>
<dbReference type="OrthoDB" id="64767at2759"/>
<keyword evidence="7" id="KW-1185">Reference proteome</keyword>
<evidence type="ECO:0000256" key="3">
    <source>
        <dbReference type="ARBA" id="ARBA00022806"/>
    </source>
</evidence>
<reference evidence="8" key="1">
    <citation type="submission" date="2017-02" db="UniProtKB">
        <authorList>
            <consortium name="WormBaseParasite"/>
        </authorList>
    </citation>
    <scope>IDENTIFICATION</scope>
</reference>
<keyword evidence="1" id="KW-0547">Nucleotide-binding</keyword>
<dbReference type="Proteomes" id="UP000274429">
    <property type="component" value="Unassembled WGS sequence"/>
</dbReference>
<dbReference type="GO" id="GO:0004386">
    <property type="term" value="F:helicase activity"/>
    <property type="evidence" value="ECO:0007669"/>
    <property type="project" value="UniProtKB-KW"/>
</dbReference>
<dbReference type="InterPro" id="IPR050699">
    <property type="entry name" value="RNA-DNA_Helicase"/>
</dbReference>
<gene>
    <name evidence="6" type="ORF">TTAC_LOCUS3415</name>
</gene>
<evidence type="ECO:0000256" key="2">
    <source>
        <dbReference type="ARBA" id="ARBA00022801"/>
    </source>
</evidence>
<dbReference type="PANTHER" id="PTHR12131:SF7">
    <property type="entry name" value="EXOSOME RNA HELICASE MTR4"/>
    <property type="match status" value="1"/>
</dbReference>
<protein>
    <submittedName>
        <fullName evidence="8">DSHCT domain-containing protein</fullName>
    </submittedName>
</protein>
<dbReference type="GO" id="GO:0000460">
    <property type="term" value="P:maturation of 5.8S rRNA"/>
    <property type="evidence" value="ECO:0007669"/>
    <property type="project" value="TreeGrafter"/>
</dbReference>
<evidence type="ECO:0000256" key="4">
    <source>
        <dbReference type="ARBA" id="ARBA00022840"/>
    </source>
</evidence>
<feature type="domain" description="ATP-dependent RNA helicase Ski2/MTR4 C-terminal" evidence="5">
    <location>
        <begin position="234"/>
        <end position="424"/>
    </location>
</feature>
<dbReference type="PANTHER" id="PTHR12131">
    <property type="entry name" value="ATP-DEPENDENT RNA AND DNA HELICASE"/>
    <property type="match status" value="1"/>
</dbReference>